<evidence type="ECO:0000313" key="2">
    <source>
        <dbReference type="EMBL" id="TVM25349.1"/>
    </source>
</evidence>
<dbReference type="Proteomes" id="UP000434052">
    <property type="component" value="Unassembled WGS sequence"/>
</dbReference>
<name>A0A6P1ZCT3_9BACT</name>
<dbReference type="EMBL" id="QMIF01000282">
    <property type="protein sequence ID" value="TVM25349.1"/>
    <property type="molecule type" value="Genomic_DNA"/>
</dbReference>
<feature type="non-terminal residue" evidence="2">
    <location>
        <position position="68"/>
    </location>
</feature>
<protein>
    <submittedName>
        <fullName evidence="2">Uncharacterized protein</fullName>
    </submittedName>
</protein>
<dbReference type="RefSeq" id="WP_144307624.1">
    <property type="nucleotide sequence ID" value="NZ_QMIF01000282.1"/>
</dbReference>
<accession>A0A6P1ZCT3</accession>
<gene>
    <name evidence="2" type="ORF">DQK91_23155</name>
</gene>
<feature type="region of interest" description="Disordered" evidence="1">
    <location>
        <begin position="1"/>
        <end position="34"/>
    </location>
</feature>
<evidence type="ECO:0000313" key="3">
    <source>
        <dbReference type="Proteomes" id="UP000434052"/>
    </source>
</evidence>
<proteinExistence type="predicted"/>
<organism evidence="2 3">
    <name type="scientific">Oceanidesulfovibrio marinus</name>
    <dbReference type="NCBI Taxonomy" id="370038"/>
    <lineage>
        <taxon>Bacteria</taxon>
        <taxon>Pseudomonadati</taxon>
        <taxon>Thermodesulfobacteriota</taxon>
        <taxon>Desulfovibrionia</taxon>
        <taxon>Desulfovibrionales</taxon>
        <taxon>Desulfovibrionaceae</taxon>
        <taxon>Oceanidesulfovibrio</taxon>
    </lineage>
</organism>
<reference evidence="2 3" key="1">
    <citation type="submission" date="2018-06" db="EMBL/GenBank/DDBJ databases">
        <title>Complete genome of Desulfovibrio marinus P48SEP.</title>
        <authorList>
            <person name="Crispim J.S."/>
            <person name="Vidigal P.M.P."/>
            <person name="Silva L.C.F."/>
            <person name="Araujo L.C."/>
            <person name="Laguardia C.N."/>
            <person name="Dias R.S."/>
            <person name="Sousa M.P."/>
            <person name="Paula S.O."/>
            <person name="Silva C."/>
        </authorList>
    </citation>
    <scope>NUCLEOTIDE SEQUENCE [LARGE SCALE GENOMIC DNA]</scope>
    <source>
        <strain evidence="2 3">P48SEP</strain>
    </source>
</reference>
<feature type="compositionally biased region" description="Basic and acidic residues" evidence="1">
    <location>
        <begin position="7"/>
        <end position="16"/>
    </location>
</feature>
<comment type="caution">
    <text evidence="2">The sequence shown here is derived from an EMBL/GenBank/DDBJ whole genome shotgun (WGS) entry which is preliminary data.</text>
</comment>
<sequence>MKLNPFKKHEEPRENTGDAEVTESNSTTTDAGWFLPEDSRKSILKLFASLKEPVTLEAYTQPGENDAY</sequence>
<dbReference type="AlphaFoldDB" id="A0A6P1ZCT3"/>
<dbReference type="OrthoDB" id="9806179at2"/>
<evidence type="ECO:0000256" key="1">
    <source>
        <dbReference type="SAM" id="MobiDB-lite"/>
    </source>
</evidence>